<keyword evidence="21" id="KW-1185">Reference proteome</keyword>
<comment type="function">
    <text evidence="2 18">Catalyzes the hydrolysis of UDP-3-O-myristoyl-N-acetylglucosamine to form UDP-3-O-myristoylglucosamine and acetate, the committed step in lipid A biosynthesis.</text>
</comment>
<dbReference type="EC" id="4.2.1.59" evidence="19"/>
<evidence type="ECO:0000256" key="9">
    <source>
        <dbReference type="ARBA" id="ARBA00022801"/>
    </source>
</evidence>
<dbReference type="GO" id="GO:0009245">
    <property type="term" value="P:lipid A biosynthetic process"/>
    <property type="evidence" value="ECO:0007669"/>
    <property type="project" value="UniProtKB-UniRule"/>
</dbReference>
<evidence type="ECO:0000313" key="20">
    <source>
        <dbReference type="EMBL" id="TFH94600.1"/>
    </source>
</evidence>
<evidence type="ECO:0000256" key="13">
    <source>
        <dbReference type="ARBA" id="ARBA00023268"/>
    </source>
</evidence>
<dbReference type="SUPFAM" id="SSF54637">
    <property type="entry name" value="Thioesterase/thiol ester dehydrase-isomerase"/>
    <property type="match status" value="1"/>
</dbReference>
<feature type="binding site" evidence="18">
    <location>
        <position position="269"/>
    </location>
    <ligand>
        <name>Zn(2+)</name>
        <dbReference type="ChEBI" id="CHEBI:29105"/>
    </ligand>
</feature>
<dbReference type="InterPro" id="IPR020568">
    <property type="entry name" value="Ribosomal_Su5_D2-typ_SF"/>
</dbReference>
<dbReference type="UniPathway" id="UPA00359">
    <property type="reaction ID" value="UER00478"/>
</dbReference>
<evidence type="ECO:0000256" key="17">
    <source>
        <dbReference type="ARBA" id="ARBA00061355"/>
    </source>
</evidence>
<dbReference type="OrthoDB" id="9772788at2"/>
<evidence type="ECO:0000256" key="10">
    <source>
        <dbReference type="ARBA" id="ARBA00022833"/>
    </source>
</evidence>
<comment type="catalytic activity">
    <reaction evidence="19">
        <text>a (3R)-hydroxyacyl-[ACP] = a (2E)-enoyl-[ACP] + H2O</text>
        <dbReference type="Rhea" id="RHEA:13097"/>
        <dbReference type="Rhea" id="RHEA-COMP:9925"/>
        <dbReference type="Rhea" id="RHEA-COMP:9945"/>
        <dbReference type="ChEBI" id="CHEBI:15377"/>
        <dbReference type="ChEBI" id="CHEBI:78784"/>
        <dbReference type="ChEBI" id="CHEBI:78827"/>
        <dbReference type="EC" id="4.2.1.59"/>
    </reaction>
</comment>
<keyword evidence="6 18" id="KW-0444">Lipid biosynthesis</keyword>
<comment type="function">
    <text evidence="15 19">Involved in unsaturated fatty acids biosynthesis. Catalyzes the dehydration of short chain beta-hydroxyacyl-ACPs and long chain saturated and unsaturated beta-hydroxyacyl-ACPs.</text>
</comment>
<dbReference type="Pfam" id="PF07977">
    <property type="entry name" value="FabA"/>
    <property type="match status" value="1"/>
</dbReference>
<evidence type="ECO:0000256" key="1">
    <source>
        <dbReference type="ARBA" id="ARBA00001947"/>
    </source>
</evidence>
<reference evidence="20 21" key="1">
    <citation type="submission" date="2019-03" db="EMBL/GenBank/DDBJ databases">
        <title>Porphyromonas levii Isolated from the Uterus of Dairy Cows.</title>
        <authorList>
            <person name="Francis A.M."/>
        </authorList>
    </citation>
    <scope>NUCLEOTIDE SEQUENCE [LARGE SCALE GENOMIC DNA]</scope>
    <source>
        <strain evidence="20 21">AF5678</strain>
    </source>
</reference>
<keyword evidence="10 18" id="KW-0862">Zinc</keyword>
<comment type="pathway">
    <text evidence="4 18">Glycolipid biosynthesis; lipid IV(A) biosynthesis; lipid IV(A) from (3R)-3-hydroxytetradecanoyl-[acyl-carrier-protein] and UDP-N-acetyl-alpha-D-glucosamine: step 2/6.</text>
</comment>
<keyword evidence="11 18" id="KW-0443">Lipid metabolism</keyword>
<comment type="cofactor">
    <cofactor evidence="1 18">
        <name>Zn(2+)</name>
        <dbReference type="ChEBI" id="CHEBI:29105"/>
    </cofactor>
</comment>
<dbReference type="AlphaFoldDB" id="A0A4Y8WN62"/>
<evidence type="ECO:0000256" key="19">
    <source>
        <dbReference type="HAMAP-Rule" id="MF_00406"/>
    </source>
</evidence>
<dbReference type="InterPro" id="IPR013114">
    <property type="entry name" value="FabA_FabZ"/>
</dbReference>
<protein>
    <recommendedName>
        <fullName evidence="18 19">Multifunctional fusion protein</fullName>
    </recommendedName>
    <domain>
        <recommendedName>
            <fullName evidence="19">3-hydroxyacyl-[acyl-carrier-protein] dehydratase FabZ</fullName>
            <ecNumber evidence="19">4.2.1.59</ecNumber>
        </recommendedName>
        <alternativeName>
            <fullName evidence="19">(3R)-hydroxymyristoyl-[acyl-carrier-protein] dehydratase</fullName>
        </alternativeName>
        <alternativeName>
            <fullName evidence="19">Beta-hydroxyacyl-ACP dehydratase</fullName>
            <shortName evidence="19">(3R)-hydroxymyristoyl-ACP dehydrase</shortName>
        </alternativeName>
    </domain>
    <domain>
        <recommendedName>
            <fullName evidence="18">UDP-3-O-acyl-N-acetylglucosamine deacetylase</fullName>
            <shortName evidence="18">UDP-3-O-acyl-GlcNAc deacetylase</shortName>
            <ecNumber evidence="18">3.5.1.108</ecNumber>
        </recommendedName>
        <alternativeName>
            <fullName evidence="18">UDP-3-O-[R-3-hydroxymyristoyl]-N-acetylglucosamine deacetylase</fullName>
        </alternativeName>
    </domain>
</protein>
<comment type="subcellular location">
    <subcellularLocation>
        <location evidence="3 19">Cytoplasm</location>
    </subcellularLocation>
</comment>
<evidence type="ECO:0000256" key="3">
    <source>
        <dbReference type="ARBA" id="ARBA00004496"/>
    </source>
</evidence>
<dbReference type="GO" id="GO:0103117">
    <property type="term" value="F:UDP-3-O-acyl-N-acetylglucosamine deacetylase activity"/>
    <property type="evidence" value="ECO:0007669"/>
    <property type="project" value="UniProtKB-UniRule"/>
</dbReference>
<dbReference type="GO" id="GO:0016020">
    <property type="term" value="C:membrane"/>
    <property type="evidence" value="ECO:0007669"/>
    <property type="project" value="GOC"/>
</dbReference>
<dbReference type="EC" id="3.5.1.108" evidence="18"/>
<keyword evidence="13" id="KW-0511">Multifunctional enzyme</keyword>
<comment type="similarity">
    <text evidence="17">In the C-terminal section; belongs to the thioester dehydratase family.</text>
</comment>
<dbReference type="HAMAP" id="MF_00388">
    <property type="entry name" value="LpxC"/>
    <property type="match status" value="1"/>
</dbReference>
<dbReference type="GO" id="GO:0005737">
    <property type="term" value="C:cytoplasm"/>
    <property type="evidence" value="ECO:0007669"/>
    <property type="project" value="UniProtKB-SubCell"/>
</dbReference>
<dbReference type="InterPro" id="IPR015870">
    <property type="entry name" value="UDP-acyl_N-AcGlcN_deAcase_N"/>
</dbReference>
<evidence type="ECO:0000313" key="21">
    <source>
        <dbReference type="Proteomes" id="UP000297225"/>
    </source>
</evidence>
<comment type="similarity">
    <text evidence="16">In the N-terminal section; belongs to the LpxC family.</text>
</comment>
<evidence type="ECO:0000256" key="5">
    <source>
        <dbReference type="ARBA" id="ARBA00022490"/>
    </source>
</evidence>
<dbReference type="GO" id="GO:0006633">
    <property type="term" value="P:fatty acid biosynthetic process"/>
    <property type="evidence" value="ECO:0007669"/>
    <property type="project" value="UniProtKB-UniRule"/>
</dbReference>
<dbReference type="NCBIfam" id="NF000582">
    <property type="entry name" value="PRK00006.1"/>
    <property type="match status" value="1"/>
</dbReference>
<evidence type="ECO:0000256" key="4">
    <source>
        <dbReference type="ARBA" id="ARBA00005002"/>
    </source>
</evidence>
<dbReference type="Pfam" id="PF03331">
    <property type="entry name" value="LpxC"/>
    <property type="match status" value="2"/>
</dbReference>
<feature type="binding site" evidence="18">
    <location>
        <position position="273"/>
    </location>
    <ligand>
        <name>Zn(2+)</name>
        <dbReference type="ChEBI" id="CHEBI:29105"/>
    </ligand>
</feature>
<dbReference type="PANTHER" id="PTHR33694">
    <property type="entry name" value="UDP-3-O-ACYL-N-ACETYLGLUCOSAMINE DEACETYLASE 1, MITOCHONDRIAL-RELATED"/>
    <property type="match status" value="1"/>
</dbReference>
<accession>A0A4Y8WN62</accession>
<dbReference type="InterPro" id="IPR004463">
    <property type="entry name" value="UDP-acyl_GlcNac_deAcase"/>
</dbReference>
<dbReference type="GO" id="GO:0046872">
    <property type="term" value="F:metal ion binding"/>
    <property type="evidence" value="ECO:0007669"/>
    <property type="project" value="UniProtKB-KW"/>
</dbReference>
<dbReference type="NCBIfam" id="TIGR01750">
    <property type="entry name" value="fabZ"/>
    <property type="match status" value="1"/>
</dbReference>
<organism evidence="20 21">
    <name type="scientific">Porphyromonas levii</name>
    <dbReference type="NCBI Taxonomy" id="28114"/>
    <lineage>
        <taxon>Bacteria</taxon>
        <taxon>Pseudomonadati</taxon>
        <taxon>Bacteroidota</taxon>
        <taxon>Bacteroidia</taxon>
        <taxon>Bacteroidales</taxon>
        <taxon>Porphyromonadaceae</taxon>
        <taxon>Porphyromonas</taxon>
    </lineage>
</organism>
<evidence type="ECO:0000256" key="6">
    <source>
        <dbReference type="ARBA" id="ARBA00022516"/>
    </source>
</evidence>
<dbReference type="Proteomes" id="UP000297225">
    <property type="component" value="Unassembled WGS sequence"/>
</dbReference>
<evidence type="ECO:0000256" key="7">
    <source>
        <dbReference type="ARBA" id="ARBA00022556"/>
    </source>
</evidence>
<comment type="similarity">
    <text evidence="18">Belongs to the LpxC family.</text>
</comment>
<feature type="binding site" evidence="18">
    <location>
        <position position="87"/>
    </location>
    <ligand>
        <name>Zn(2+)</name>
        <dbReference type="ChEBI" id="CHEBI:29105"/>
    </ligand>
</feature>
<comment type="caution">
    <text evidence="20">The sequence shown here is derived from an EMBL/GenBank/DDBJ whole genome shotgun (WGS) entry which is preliminary data.</text>
</comment>
<sequence>MAKSNKSDGAQKQQTLASSFELEGKGLHTGLSIKVKFSPASEGHGVKICRVDLPNRPTIPALAEFVTKTQRGTVLSNKDLQVSTVEHALSALYAMGVDNCLIEVNAPELPIFDGSASIYVEHIRRVGIKEQNAVREVYVVKSKIEVKDEQGVSQITILPDSSFGVHVLISFNSKVLSNQYATLQDVADFADEIAPARTFVFVREIESLLDNDLIKGGDLDNAIVIYDQEFSQDKMDKLAANMGTVSKPANELGYINNKPLKYNNEPARHKLLDLIGDLALIGRQLQGRVIATCPGHSINTKMAKLIRKDIRLNESQSPVYNPNEEPVLRIQDLKSLLPHRYPMLLVDKIIEIGPDHIVGVKNVTHNEPFFIGHFPDEPVMPGVLQVECMAQIGGVLILNQLENPSEYSTYFLTIDNVKFRYKVVPGDTLVAKVSLLGPVRRGIANMRGLAFVGEKLVCEAEFMAQIVRNAQ</sequence>
<evidence type="ECO:0000256" key="14">
    <source>
        <dbReference type="ARBA" id="ARBA00024535"/>
    </source>
</evidence>
<feature type="active site" evidence="19">
    <location>
        <position position="373"/>
    </location>
</feature>
<comment type="catalytic activity">
    <reaction evidence="14 18">
        <text>a UDP-3-O-[(3R)-3-hydroxyacyl]-N-acetyl-alpha-D-glucosamine + H2O = a UDP-3-O-[(3R)-3-hydroxyacyl]-alpha-D-glucosamine + acetate</text>
        <dbReference type="Rhea" id="RHEA:67816"/>
        <dbReference type="ChEBI" id="CHEBI:15377"/>
        <dbReference type="ChEBI" id="CHEBI:30089"/>
        <dbReference type="ChEBI" id="CHEBI:137740"/>
        <dbReference type="ChEBI" id="CHEBI:173225"/>
        <dbReference type="EC" id="3.5.1.108"/>
    </reaction>
</comment>
<name>A0A4Y8WN62_9PORP</name>
<proteinExistence type="inferred from homology"/>
<feature type="active site" description="Proton donor" evidence="18">
    <location>
        <position position="296"/>
    </location>
</feature>
<dbReference type="STRING" id="1122973.GCA_000379925_01397"/>
<dbReference type="InterPro" id="IPR029069">
    <property type="entry name" value="HotDog_dom_sf"/>
</dbReference>
<dbReference type="HAMAP" id="MF_00406">
    <property type="entry name" value="FabZ"/>
    <property type="match status" value="1"/>
</dbReference>
<evidence type="ECO:0000256" key="15">
    <source>
        <dbReference type="ARBA" id="ARBA00025049"/>
    </source>
</evidence>
<dbReference type="Gene3D" id="3.30.1700.10">
    <property type="entry name" value="lpxc deacetylase, domain 2"/>
    <property type="match status" value="1"/>
</dbReference>
<comment type="similarity">
    <text evidence="19">Belongs to the thioester dehydratase family. FabZ subfamily.</text>
</comment>
<dbReference type="Gene3D" id="3.10.129.10">
    <property type="entry name" value="Hotdog Thioesterase"/>
    <property type="match status" value="1"/>
</dbReference>
<dbReference type="PANTHER" id="PTHR33694:SF1">
    <property type="entry name" value="UDP-3-O-ACYL-N-ACETYLGLUCOSAMINE DEACETYLASE 1, MITOCHONDRIAL-RELATED"/>
    <property type="match status" value="1"/>
</dbReference>
<gene>
    <name evidence="18" type="primary">lpxC</name>
    <name evidence="19" type="synonym">fabZ</name>
    <name evidence="20" type="ORF">E4P47_06805</name>
</gene>
<keyword evidence="12 19" id="KW-0456">Lyase</keyword>
<dbReference type="FunFam" id="3.10.129.10:FF:000001">
    <property type="entry name" value="3-hydroxyacyl-[acyl-carrier-protein] dehydratase FabZ"/>
    <property type="match status" value="1"/>
</dbReference>
<evidence type="ECO:0000256" key="12">
    <source>
        <dbReference type="ARBA" id="ARBA00023239"/>
    </source>
</evidence>
<keyword evidence="9 18" id="KW-0378">Hydrolase</keyword>
<dbReference type="Gene3D" id="3.30.230.20">
    <property type="entry name" value="lpxc deacetylase, domain 1"/>
    <property type="match status" value="1"/>
</dbReference>
<dbReference type="CDD" id="cd01288">
    <property type="entry name" value="FabZ"/>
    <property type="match status" value="1"/>
</dbReference>
<evidence type="ECO:0000256" key="16">
    <source>
        <dbReference type="ARBA" id="ARBA00061221"/>
    </source>
</evidence>
<dbReference type="NCBIfam" id="TIGR00325">
    <property type="entry name" value="lpxC"/>
    <property type="match status" value="1"/>
</dbReference>
<dbReference type="EMBL" id="SPNC01000103">
    <property type="protein sequence ID" value="TFH94600.1"/>
    <property type="molecule type" value="Genomic_DNA"/>
</dbReference>
<dbReference type="RefSeq" id="WP_134849609.1">
    <property type="nucleotide sequence ID" value="NZ_CP197400.1"/>
</dbReference>
<keyword evidence="7 18" id="KW-0441">Lipid A biosynthesis</keyword>
<keyword evidence="8 18" id="KW-0479">Metal-binding</keyword>
<dbReference type="InterPro" id="IPR010084">
    <property type="entry name" value="FabZ"/>
</dbReference>
<evidence type="ECO:0000256" key="2">
    <source>
        <dbReference type="ARBA" id="ARBA00002923"/>
    </source>
</evidence>
<dbReference type="SUPFAM" id="SSF54211">
    <property type="entry name" value="Ribosomal protein S5 domain 2-like"/>
    <property type="match status" value="2"/>
</dbReference>
<dbReference type="NCBIfam" id="NF009667">
    <property type="entry name" value="PRK13188.1"/>
    <property type="match status" value="1"/>
</dbReference>
<dbReference type="InterPro" id="IPR011334">
    <property type="entry name" value="UDP-acyl_GlcNac_deAcase_C"/>
</dbReference>
<evidence type="ECO:0000256" key="11">
    <source>
        <dbReference type="ARBA" id="ARBA00023098"/>
    </source>
</evidence>
<evidence type="ECO:0000256" key="18">
    <source>
        <dbReference type="HAMAP-Rule" id="MF_00388"/>
    </source>
</evidence>
<evidence type="ECO:0000256" key="8">
    <source>
        <dbReference type="ARBA" id="ARBA00022723"/>
    </source>
</evidence>
<dbReference type="GO" id="GO:0019171">
    <property type="term" value="F:(3R)-hydroxyacyl-[acyl-carrier-protein] dehydratase activity"/>
    <property type="evidence" value="ECO:0007669"/>
    <property type="project" value="UniProtKB-EC"/>
</dbReference>
<keyword evidence="5 19" id="KW-0963">Cytoplasm</keyword>